<dbReference type="PROSITE" id="PS50263">
    <property type="entry name" value="CN_HYDROLASE"/>
    <property type="match status" value="1"/>
</dbReference>
<feature type="transmembrane region" description="Helical" evidence="9">
    <location>
        <begin position="179"/>
        <end position="201"/>
    </location>
</feature>
<keyword evidence="12" id="KW-1185">Reference proteome</keyword>
<evidence type="ECO:0000313" key="11">
    <source>
        <dbReference type="EMBL" id="SHJ09609.1"/>
    </source>
</evidence>
<accession>A0ABY1IFI3</accession>
<comment type="function">
    <text evidence="9">Catalyzes the phospholipid dependent N-acylation of the N-terminal cysteine of apolipoprotein, the last step in lipoprotein maturation.</text>
</comment>
<dbReference type="EC" id="2.3.1.269" evidence="9"/>
<gene>
    <name evidence="9" type="primary">lnt</name>
    <name evidence="11" type="ORF">SAMN02745911_1662</name>
</gene>
<dbReference type="InterPro" id="IPR004563">
    <property type="entry name" value="Apolipo_AcylTrfase"/>
</dbReference>
<dbReference type="SUPFAM" id="SSF56317">
    <property type="entry name" value="Carbon-nitrogen hydrolase"/>
    <property type="match status" value="1"/>
</dbReference>
<evidence type="ECO:0000256" key="2">
    <source>
        <dbReference type="ARBA" id="ARBA00010065"/>
    </source>
</evidence>
<evidence type="ECO:0000256" key="4">
    <source>
        <dbReference type="ARBA" id="ARBA00022679"/>
    </source>
</evidence>
<comment type="similarity">
    <text evidence="2 9">Belongs to the CN hydrolase family. Apolipoprotein N-acyltransferase subfamily.</text>
</comment>
<protein>
    <recommendedName>
        <fullName evidence="9">Apolipoprotein N-acyltransferase</fullName>
        <shortName evidence="9">ALP N-acyltransferase</shortName>
        <ecNumber evidence="9">2.3.1.269</ecNumber>
    </recommendedName>
</protein>
<feature type="transmembrane region" description="Helical" evidence="9">
    <location>
        <begin position="101"/>
        <end position="126"/>
    </location>
</feature>
<evidence type="ECO:0000256" key="9">
    <source>
        <dbReference type="HAMAP-Rule" id="MF_01148"/>
    </source>
</evidence>
<dbReference type="InterPro" id="IPR003010">
    <property type="entry name" value="C-N_Hydrolase"/>
</dbReference>
<keyword evidence="7 9" id="KW-0472">Membrane</keyword>
<proteinExistence type="inferred from homology"/>
<evidence type="ECO:0000256" key="1">
    <source>
        <dbReference type="ARBA" id="ARBA00004651"/>
    </source>
</evidence>
<dbReference type="NCBIfam" id="TIGR00546">
    <property type="entry name" value="lnt"/>
    <property type="match status" value="1"/>
</dbReference>
<dbReference type="Proteomes" id="UP000184290">
    <property type="component" value="Unassembled WGS sequence"/>
</dbReference>
<dbReference type="InterPro" id="IPR036526">
    <property type="entry name" value="C-N_Hydrolase_sf"/>
</dbReference>
<evidence type="ECO:0000256" key="3">
    <source>
        <dbReference type="ARBA" id="ARBA00022475"/>
    </source>
</evidence>
<feature type="transmembrane region" description="Helical" evidence="9">
    <location>
        <begin position="498"/>
        <end position="520"/>
    </location>
</feature>
<dbReference type="Pfam" id="PF00795">
    <property type="entry name" value="CN_hydrolase"/>
    <property type="match status" value="1"/>
</dbReference>
<dbReference type="EMBL" id="FQZC01000002">
    <property type="protein sequence ID" value="SHJ09609.1"/>
    <property type="molecule type" value="Genomic_DNA"/>
</dbReference>
<dbReference type="CDD" id="cd07571">
    <property type="entry name" value="ALP_N-acyl_transferase"/>
    <property type="match status" value="1"/>
</dbReference>
<dbReference type="PANTHER" id="PTHR38686:SF1">
    <property type="entry name" value="APOLIPOPROTEIN N-ACYLTRANSFERASE"/>
    <property type="match status" value="1"/>
</dbReference>
<comment type="subcellular location">
    <subcellularLocation>
        <location evidence="1 9">Cell membrane</location>
        <topology evidence="1 9">Multi-pass membrane protein</topology>
    </subcellularLocation>
</comment>
<dbReference type="RefSeq" id="WP_143190180.1">
    <property type="nucleotide sequence ID" value="NZ_FQZC01000002.1"/>
</dbReference>
<keyword evidence="3 9" id="KW-1003">Cell membrane</keyword>
<feature type="transmembrane region" description="Helical" evidence="9">
    <location>
        <begin position="208"/>
        <end position="227"/>
    </location>
</feature>
<keyword evidence="6 9" id="KW-1133">Transmembrane helix</keyword>
<comment type="pathway">
    <text evidence="9">Protein modification; lipoprotein biosynthesis (N-acyl transfer).</text>
</comment>
<evidence type="ECO:0000256" key="6">
    <source>
        <dbReference type="ARBA" id="ARBA00022989"/>
    </source>
</evidence>
<feature type="transmembrane region" description="Helical" evidence="9">
    <location>
        <begin position="138"/>
        <end position="159"/>
    </location>
</feature>
<organism evidence="11 12">
    <name type="scientific">Aureimonas altamirensis DSM 21988</name>
    <dbReference type="NCBI Taxonomy" id="1121026"/>
    <lineage>
        <taxon>Bacteria</taxon>
        <taxon>Pseudomonadati</taxon>
        <taxon>Pseudomonadota</taxon>
        <taxon>Alphaproteobacteria</taxon>
        <taxon>Hyphomicrobiales</taxon>
        <taxon>Aurantimonadaceae</taxon>
        <taxon>Aureimonas</taxon>
    </lineage>
</organism>
<reference evidence="11 12" key="1">
    <citation type="submission" date="2016-11" db="EMBL/GenBank/DDBJ databases">
        <authorList>
            <person name="Varghese N."/>
            <person name="Submissions S."/>
        </authorList>
    </citation>
    <scope>NUCLEOTIDE SEQUENCE [LARGE SCALE GENOMIC DNA]</scope>
    <source>
        <strain evidence="11 12">DSM 21988</strain>
    </source>
</reference>
<evidence type="ECO:0000256" key="7">
    <source>
        <dbReference type="ARBA" id="ARBA00023136"/>
    </source>
</evidence>
<evidence type="ECO:0000256" key="5">
    <source>
        <dbReference type="ARBA" id="ARBA00022692"/>
    </source>
</evidence>
<dbReference type="HAMAP" id="MF_01148">
    <property type="entry name" value="Lnt"/>
    <property type="match status" value="1"/>
</dbReference>
<dbReference type="InterPro" id="IPR045378">
    <property type="entry name" value="LNT_N"/>
</dbReference>
<feature type="transmembrane region" description="Helical" evidence="9">
    <location>
        <begin position="74"/>
        <end position="95"/>
    </location>
</feature>
<comment type="caution">
    <text evidence="11">The sequence shown here is derived from an EMBL/GenBank/DDBJ whole genome shotgun (WGS) entry which is preliminary data.</text>
</comment>
<comment type="catalytic activity">
    <reaction evidence="9">
        <text>N-terminal S-1,2-diacyl-sn-glyceryl-L-cysteinyl-[lipoprotein] + a glycerophospholipid = N-acyl-S-1,2-diacyl-sn-glyceryl-L-cysteinyl-[lipoprotein] + a 2-acyl-sn-glycero-3-phospholipid + H(+)</text>
        <dbReference type="Rhea" id="RHEA:48228"/>
        <dbReference type="Rhea" id="RHEA-COMP:14681"/>
        <dbReference type="Rhea" id="RHEA-COMP:14684"/>
        <dbReference type="ChEBI" id="CHEBI:15378"/>
        <dbReference type="ChEBI" id="CHEBI:136912"/>
        <dbReference type="ChEBI" id="CHEBI:140656"/>
        <dbReference type="ChEBI" id="CHEBI:140657"/>
        <dbReference type="ChEBI" id="CHEBI:140660"/>
        <dbReference type="EC" id="2.3.1.269"/>
    </reaction>
</comment>
<feature type="transmembrane region" description="Helical" evidence="9">
    <location>
        <begin position="43"/>
        <end position="62"/>
    </location>
</feature>
<keyword evidence="8 9" id="KW-0012">Acyltransferase</keyword>
<sequence length="525" mass="55929">MTLPAGVPAAVVERPFGAAGWRRAALVALAGAIATLGLAPYHIVPAGFIAFPILVLAIDGLVRRGDGMAAAFRLGWWFGFGYFVGGLWWLGAAMLVDAAAFWWALPLAVLGLPAVLAVYFGIAVAIARRFWSTGAERILVLALAFALAEFLRARLLTGFPWNEIGMMAAPWPLFMQTAAVWGTHGLTLIGVVVFSLPVLLLRRQPRRPAVASIGLSLLAFHGAYGAYRLAADVPAPGPDPAHVRIVQPAIDQSSKWDPAEANAILRLLMDMSAPRTDSPPGEIVIWPESSFPYLISDVSPVVGAAAQSLAPDARLLAGAARTQERAGAEPRYYNSILAIRPDGTVDGRFDKLHLVPFGEYLPFQSALERLGIMQLTQLPGGFSAAQERQSGGVEGVPPFLPLICYEVIFPNEIRRQPGDAFILNVTNDAWYGDTPGPYQHLAHARLTAVALGLPLVRAANSGISIVTDSVGRDVARMGLGERGTIAAALPAPGAQTVFAQYGSLVFWLMSAAALLTVSTLRRSHS</sequence>
<keyword evidence="5 9" id="KW-0812">Transmembrane</keyword>
<dbReference type="Pfam" id="PF20154">
    <property type="entry name" value="LNT_N"/>
    <property type="match status" value="1"/>
</dbReference>
<evidence type="ECO:0000313" key="12">
    <source>
        <dbReference type="Proteomes" id="UP000184290"/>
    </source>
</evidence>
<keyword evidence="4 9" id="KW-0808">Transferase</keyword>
<feature type="domain" description="CN hydrolase" evidence="10">
    <location>
        <begin position="246"/>
        <end position="491"/>
    </location>
</feature>
<dbReference type="PANTHER" id="PTHR38686">
    <property type="entry name" value="APOLIPOPROTEIN N-ACYLTRANSFERASE"/>
    <property type="match status" value="1"/>
</dbReference>
<dbReference type="Gene3D" id="3.60.110.10">
    <property type="entry name" value="Carbon-nitrogen hydrolase"/>
    <property type="match status" value="1"/>
</dbReference>
<evidence type="ECO:0000259" key="10">
    <source>
        <dbReference type="PROSITE" id="PS50263"/>
    </source>
</evidence>
<name>A0ABY1IFI3_9HYPH</name>
<evidence type="ECO:0000256" key="8">
    <source>
        <dbReference type="ARBA" id="ARBA00023315"/>
    </source>
</evidence>